<dbReference type="PROSITE" id="PS51925">
    <property type="entry name" value="SWIB_MDM2"/>
    <property type="match status" value="1"/>
</dbReference>
<feature type="region of interest" description="Disordered" evidence="9">
    <location>
        <begin position="1"/>
        <end position="90"/>
    </location>
</feature>
<dbReference type="InterPro" id="IPR009072">
    <property type="entry name" value="Histone-fold"/>
</dbReference>
<evidence type="ECO:0000256" key="8">
    <source>
        <dbReference type="PROSITE-ProRule" id="PRU00146"/>
    </source>
</evidence>
<feature type="compositionally biased region" description="Low complexity" evidence="9">
    <location>
        <begin position="1068"/>
        <end position="1078"/>
    </location>
</feature>
<dbReference type="Pfam" id="PF07524">
    <property type="entry name" value="Bromo_TP"/>
    <property type="match status" value="1"/>
</dbReference>
<dbReference type="InterPro" id="IPR003121">
    <property type="entry name" value="SWIB_MDM2_domain"/>
</dbReference>
<feature type="compositionally biased region" description="Low complexity" evidence="9">
    <location>
        <begin position="68"/>
        <end position="79"/>
    </location>
</feature>
<gene>
    <name evidence="12" type="ORF">M513_03436</name>
</gene>
<evidence type="ECO:0000256" key="3">
    <source>
        <dbReference type="ARBA" id="ARBA00022771"/>
    </source>
</evidence>
<evidence type="ECO:0000256" key="5">
    <source>
        <dbReference type="ARBA" id="ARBA00023015"/>
    </source>
</evidence>
<keyword evidence="4" id="KW-0862">Zinc</keyword>
<dbReference type="PANTHER" id="PTHR46452">
    <property type="entry name" value="TRANSCRIPTION INITIATION FACTOR TFIID SUBUNIT 3"/>
    <property type="match status" value="1"/>
</dbReference>
<dbReference type="Proteomes" id="UP000030764">
    <property type="component" value="Unassembled WGS sequence"/>
</dbReference>
<evidence type="ECO:0000256" key="9">
    <source>
        <dbReference type="SAM" id="MobiDB-lite"/>
    </source>
</evidence>
<proteinExistence type="predicted"/>
<organism evidence="12 13">
    <name type="scientific">Trichuris suis</name>
    <name type="common">pig whipworm</name>
    <dbReference type="NCBI Taxonomy" id="68888"/>
    <lineage>
        <taxon>Eukaryota</taxon>
        <taxon>Metazoa</taxon>
        <taxon>Ecdysozoa</taxon>
        <taxon>Nematoda</taxon>
        <taxon>Enoplea</taxon>
        <taxon>Dorylaimia</taxon>
        <taxon>Trichinellida</taxon>
        <taxon>Trichuridae</taxon>
        <taxon>Trichuris</taxon>
    </lineage>
</organism>
<feature type="region of interest" description="Disordered" evidence="9">
    <location>
        <begin position="946"/>
        <end position="1015"/>
    </location>
</feature>
<feature type="domain" description="PHD-type" evidence="10">
    <location>
        <begin position="1123"/>
        <end position="1173"/>
    </location>
</feature>
<evidence type="ECO:0000256" key="2">
    <source>
        <dbReference type="ARBA" id="ARBA00022723"/>
    </source>
</evidence>
<dbReference type="GO" id="GO:0046982">
    <property type="term" value="F:protein heterodimerization activity"/>
    <property type="evidence" value="ECO:0007669"/>
    <property type="project" value="InterPro"/>
</dbReference>
<evidence type="ECO:0000313" key="12">
    <source>
        <dbReference type="EMBL" id="KFD55688.1"/>
    </source>
</evidence>
<feature type="compositionally biased region" description="Low complexity" evidence="9">
    <location>
        <begin position="1032"/>
        <end position="1059"/>
    </location>
</feature>
<dbReference type="InterPro" id="IPR019835">
    <property type="entry name" value="SWIB_domain"/>
</dbReference>
<feature type="compositionally biased region" description="Basic residues" evidence="9">
    <location>
        <begin position="947"/>
        <end position="956"/>
    </location>
</feature>
<accession>A0A085MEP2</accession>
<evidence type="ECO:0000256" key="7">
    <source>
        <dbReference type="ARBA" id="ARBA00023242"/>
    </source>
</evidence>
<evidence type="ECO:0000259" key="11">
    <source>
        <dbReference type="PROSITE" id="PS51925"/>
    </source>
</evidence>
<reference evidence="12 13" key="1">
    <citation type="journal article" date="2014" name="Nat. Genet.">
        <title>Genome and transcriptome of the porcine whipworm Trichuris suis.</title>
        <authorList>
            <person name="Jex A.R."/>
            <person name="Nejsum P."/>
            <person name="Schwarz E.M."/>
            <person name="Hu L."/>
            <person name="Young N.D."/>
            <person name="Hall R.S."/>
            <person name="Korhonen P.K."/>
            <person name="Liao S."/>
            <person name="Thamsborg S."/>
            <person name="Xia J."/>
            <person name="Xu P."/>
            <person name="Wang S."/>
            <person name="Scheerlinck J.P."/>
            <person name="Hofmann A."/>
            <person name="Sternberg P.W."/>
            <person name="Wang J."/>
            <person name="Gasser R.B."/>
        </authorList>
    </citation>
    <scope>NUCLEOTIDE SEQUENCE [LARGE SCALE GENOMIC DNA]</scope>
    <source>
        <strain evidence="12">DCEP-RM93M</strain>
    </source>
</reference>
<name>A0A085MEP2_9BILA</name>
<dbReference type="PANTHER" id="PTHR46452:SF1">
    <property type="entry name" value="TRANSCRIPTION INITIATION FACTOR TFIID SUBUNIT 3"/>
    <property type="match status" value="1"/>
</dbReference>
<dbReference type="CDD" id="cd15522">
    <property type="entry name" value="PHD_TAF3"/>
    <property type="match status" value="1"/>
</dbReference>
<dbReference type="GO" id="GO:0008270">
    <property type="term" value="F:zinc ion binding"/>
    <property type="evidence" value="ECO:0007669"/>
    <property type="project" value="UniProtKB-KW"/>
</dbReference>
<evidence type="ECO:0000256" key="6">
    <source>
        <dbReference type="ARBA" id="ARBA00023163"/>
    </source>
</evidence>
<sequence>MSHVNPQVYMEGPSPMGYSAGTPLPTQQSQLPSRMPGPPGPRYLAPGMGPLPPNVAHTSLRGQLGVGSSSKKSASSSHRQQQKKVRKESDKEIPVAELFPFVPEAQAYADLLVFERKLDSIMKRKRCNIQEALKRPVKVRRKLRIFISHTFFPAKKEEEDEGAPCLSQWELRVEGRLLDEMPGQLPNEPSIDLNRFPKRKFSSFFKSLVIELDKNLYGPDNHLVEWHRTSQTVETDGFQVKRPGDRNVHCTIILLLDYQPMKFKLDARLGRLLGLHTDTRASVIESLWEYITTNKLQDPHERDHIRCNFYLEQVSCVMQISFGTLCWLDISSEEYAFYGNSPTAERPVAPTRSYRHNSHDYEDPMKGQMVQFLQSDQNVQEINGYDMRIYELVEQIKQAKILRDSFLSFSQDPHGFIHKWCISQCKDLKVDLKYCSRFLYHVVLSCSNEKMKSTPSCPEKPFRIELSSLTSTCKWKAELLAGMGDSFAKQHCRAVVCQIMQCIGFHNAWSIPIDGLACLLADRIYAISKAVSFFCHAFGRTEPILDDVGLVFSWMGISLSEIVDYLNQVEMVPPIHAVPQFPVERPMKLPFCSSEGDNDQRAPYVPEYIPLLTPVEISKQEKTTVDEPMEIHKSLQAASEQQACRTSLLSELEKLDAFSAGLVAYVAPPQVASLNEPLDKAKEEPMEVEQTVPSPIRSSSMNEPSDQPLTIVETQKPTVNKVPPFRIPKLEPKKARRVKPSKPPPTTATTTTTTTTSTAVSANRRRDKVEWGHIKDVICEVLEQATKKHKSEETTCAETAGMPCPLRDIYDNVLNDTFHVAAAGSSAAIVSNKVTTVTKKSKKPIKQERVETYAQVKIKPLVIPRGGMEQQSGVALSDLDIQAASIVERETTISTMPTVEKENEPTERIVEKSDAGDANAPSMPDDNGTHNPLRITLKLSALQFSKEKKKKKKAKDKCKLGAESAKQSDQRGPLEGPQRAPEEKKVPKLILKLPTQQGKVKKEKTTKRANPKLAKNAKTLVEPLTVITDELGGCPSSGPSSRHSGGSKALHSPSSLILPSPIPPTPSPGSSSHNSPLHVDMSPVNRGDSILNAITQCTDSNAAPVCSLASTSSPKRAQQYNSDWYCPVCFKADREDVDMVCCDSCNCWFHYDCVGLETAPSTPAWFCQRCSCLPKNDNLSIK</sequence>
<dbReference type="InterPro" id="IPR019787">
    <property type="entry name" value="Znf_PHD-finger"/>
</dbReference>
<dbReference type="InterPro" id="IPR036885">
    <property type="entry name" value="SWIB_MDM2_dom_sf"/>
</dbReference>
<dbReference type="Gene3D" id="3.30.40.10">
    <property type="entry name" value="Zinc/RING finger domain, C3HC4 (zinc finger)"/>
    <property type="match status" value="1"/>
</dbReference>
<dbReference type="InterPro" id="IPR019786">
    <property type="entry name" value="Zinc_finger_PHD-type_CS"/>
</dbReference>
<keyword evidence="6" id="KW-0804">Transcription</keyword>
<dbReference type="SUPFAM" id="SSF57903">
    <property type="entry name" value="FYVE/PHD zinc finger"/>
    <property type="match status" value="1"/>
</dbReference>
<dbReference type="GO" id="GO:0045944">
    <property type="term" value="P:positive regulation of transcription by RNA polymerase II"/>
    <property type="evidence" value="ECO:0007669"/>
    <property type="project" value="TreeGrafter"/>
</dbReference>
<dbReference type="Pfam" id="PF02201">
    <property type="entry name" value="SWIB"/>
    <property type="match status" value="1"/>
</dbReference>
<feature type="region of interest" description="Disordered" evidence="9">
    <location>
        <begin position="892"/>
        <end position="932"/>
    </location>
</feature>
<dbReference type="Pfam" id="PF00628">
    <property type="entry name" value="PHD"/>
    <property type="match status" value="1"/>
</dbReference>
<dbReference type="Gene3D" id="1.10.245.10">
    <property type="entry name" value="SWIB/MDM2 domain"/>
    <property type="match status" value="1"/>
</dbReference>
<feature type="compositionally biased region" description="Basic and acidic residues" evidence="9">
    <location>
        <begin position="899"/>
        <end position="915"/>
    </location>
</feature>
<keyword evidence="5" id="KW-0805">Transcription regulation</keyword>
<feature type="compositionally biased region" description="Basic residues" evidence="9">
    <location>
        <begin position="999"/>
        <end position="1010"/>
    </location>
</feature>
<evidence type="ECO:0000256" key="1">
    <source>
        <dbReference type="ARBA" id="ARBA00004123"/>
    </source>
</evidence>
<dbReference type="PROSITE" id="PS50016">
    <property type="entry name" value="ZF_PHD_2"/>
    <property type="match status" value="1"/>
</dbReference>
<dbReference type="SMART" id="SM00249">
    <property type="entry name" value="PHD"/>
    <property type="match status" value="1"/>
</dbReference>
<protein>
    <submittedName>
        <fullName evidence="12">Uncharacterized protein</fullName>
    </submittedName>
</protein>
<evidence type="ECO:0000313" key="13">
    <source>
        <dbReference type="Proteomes" id="UP000030764"/>
    </source>
</evidence>
<dbReference type="InterPro" id="IPR001965">
    <property type="entry name" value="Znf_PHD"/>
</dbReference>
<feature type="region of interest" description="Disordered" evidence="9">
    <location>
        <begin position="1031"/>
        <end position="1084"/>
    </location>
</feature>
<keyword evidence="7" id="KW-0539">Nucleus</keyword>
<dbReference type="InterPro" id="IPR006565">
    <property type="entry name" value="BTP"/>
</dbReference>
<keyword evidence="13" id="KW-1185">Reference proteome</keyword>
<dbReference type="AlphaFoldDB" id="A0A085MEP2"/>
<dbReference type="SMART" id="SM00576">
    <property type="entry name" value="BTP"/>
    <property type="match status" value="1"/>
</dbReference>
<dbReference type="SUPFAM" id="SSF47592">
    <property type="entry name" value="SWIB/MDM2 domain"/>
    <property type="match status" value="1"/>
</dbReference>
<dbReference type="EMBL" id="KL363198">
    <property type="protein sequence ID" value="KFD55688.1"/>
    <property type="molecule type" value="Genomic_DNA"/>
</dbReference>
<dbReference type="SMART" id="SM00151">
    <property type="entry name" value="SWIB"/>
    <property type="match status" value="1"/>
</dbReference>
<dbReference type="InterPro" id="IPR011011">
    <property type="entry name" value="Znf_FYVE_PHD"/>
</dbReference>
<feature type="region of interest" description="Disordered" evidence="9">
    <location>
        <begin position="721"/>
        <end position="766"/>
    </location>
</feature>
<dbReference type="GO" id="GO:0002039">
    <property type="term" value="F:p53 binding"/>
    <property type="evidence" value="ECO:0007669"/>
    <property type="project" value="TreeGrafter"/>
</dbReference>
<dbReference type="Gene3D" id="1.10.20.10">
    <property type="entry name" value="Histone, subunit A"/>
    <property type="match status" value="1"/>
</dbReference>
<dbReference type="GO" id="GO:0005669">
    <property type="term" value="C:transcription factor TFIID complex"/>
    <property type="evidence" value="ECO:0007669"/>
    <property type="project" value="TreeGrafter"/>
</dbReference>
<feature type="compositionally biased region" description="Low complexity" evidence="9">
    <location>
        <begin position="747"/>
        <end position="759"/>
    </location>
</feature>
<keyword evidence="2" id="KW-0479">Metal-binding</keyword>
<evidence type="ECO:0000256" key="4">
    <source>
        <dbReference type="ARBA" id="ARBA00022833"/>
    </source>
</evidence>
<comment type="subcellular location">
    <subcellularLocation>
        <location evidence="1">Nucleus</location>
    </subcellularLocation>
</comment>
<evidence type="ECO:0000259" key="10">
    <source>
        <dbReference type="PROSITE" id="PS50016"/>
    </source>
</evidence>
<dbReference type="InterPro" id="IPR013083">
    <property type="entry name" value="Znf_RING/FYVE/PHD"/>
</dbReference>
<keyword evidence="3 8" id="KW-0863">Zinc-finger</keyword>
<dbReference type="PROSITE" id="PS01359">
    <property type="entry name" value="ZF_PHD_1"/>
    <property type="match status" value="1"/>
</dbReference>
<feature type="domain" description="DM2" evidence="11">
    <location>
        <begin position="258"/>
        <end position="340"/>
    </location>
</feature>